<reference evidence="8" key="1">
    <citation type="submission" date="2018-09" db="EMBL/GenBank/DDBJ databases">
        <title>Draft Genome Sequence of Mediterraneibacter sp. KCTC 15684.</title>
        <authorList>
            <person name="Kim J.S."/>
            <person name="Han K.I."/>
            <person name="Suh M.K."/>
            <person name="Lee K.C."/>
            <person name="Eom M.K."/>
            <person name="Lee J.H."/>
            <person name="Park S.H."/>
            <person name="Kang S.W."/>
            <person name="Park J.E."/>
            <person name="Oh B.S."/>
            <person name="Yu S.Y."/>
            <person name="Choi S.H."/>
            <person name="Lee D.H."/>
            <person name="Yoon H."/>
            <person name="Kim B."/>
            <person name="Yang S.J."/>
            <person name="Lee J.S."/>
        </authorList>
    </citation>
    <scope>NUCLEOTIDE SEQUENCE [LARGE SCALE GENOMIC DNA]</scope>
    <source>
        <strain evidence="8">KCTC 15684</strain>
    </source>
</reference>
<evidence type="ECO:0000256" key="2">
    <source>
        <dbReference type="ARBA" id="ARBA00022723"/>
    </source>
</evidence>
<keyword evidence="8" id="KW-1185">Reference proteome</keyword>
<organism evidence="7 8">
    <name type="scientific">Mediterraneibacter butyricigenes</name>
    <dbReference type="NCBI Taxonomy" id="2316025"/>
    <lineage>
        <taxon>Bacteria</taxon>
        <taxon>Bacillati</taxon>
        <taxon>Bacillota</taxon>
        <taxon>Clostridia</taxon>
        <taxon>Lachnospirales</taxon>
        <taxon>Lachnospiraceae</taxon>
        <taxon>Mediterraneibacter</taxon>
    </lineage>
</organism>
<evidence type="ECO:0000259" key="4">
    <source>
        <dbReference type="Pfam" id="PF00557"/>
    </source>
</evidence>
<proteinExistence type="inferred from homology"/>
<feature type="domain" description="Peptidase M24 C-terminal" evidence="6">
    <location>
        <begin position="608"/>
        <end position="668"/>
    </location>
</feature>
<comment type="caution">
    <text evidence="7">The sequence shown here is derived from an EMBL/GenBank/DDBJ whole genome shotgun (WGS) entry which is preliminary data.</text>
</comment>
<dbReference type="FunFam" id="3.40.350.10:FF:000003">
    <property type="entry name" value="Xaa-pro aminopeptidase P"/>
    <property type="match status" value="1"/>
</dbReference>
<keyword evidence="3" id="KW-0378">Hydrolase</keyword>
<dbReference type="CDD" id="cd01085">
    <property type="entry name" value="APP"/>
    <property type="match status" value="1"/>
</dbReference>
<protein>
    <submittedName>
        <fullName evidence="7">Peptidase M24</fullName>
    </submittedName>
</protein>
<evidence type="ECO:0000256" key="1">
    <source>
        <dbReference type="ARBA" id="ARBA00008766"/>
    </source>
</evidence>
<sequence length="671" mass="76601">MGKYKGAVACDVRNTEINADKNAEIETDANADKNAEIETDVNTDKNAEIETDVNTDIDVDINTEKNTDMEADTLNRIRTRIEELRRKMQEYQMDYYIVPTADFHQSEYVGDYFKAREYLTGFTGSAGTAFVTKEQAFLWTDGRYFLQAESQLRESGIQLQKMGEPDVPTVLEFLKSELGTGENVGLDGRCFDKATGEAIEKIVNEKEGQLLFEQDLIHEIWMDCPKFPMEPAFLLEEQYAGESAEQKIARIREKMQEKGATSHLLTSLDDIAWLFNIRGNDVAYCPFVLAYALVMESQIRLYAEEEKFSEKLKEYLFGLNVELCPYEQIYEEIATLSEKEKLLLDPARVNYSLYRKIPESVKKIESANPEVLMKCVKNPVEAENEKQAHLKDGIAHTKFMYWLKKQVGKERITEISAAEKLEALRKAQGDFLEPSFAPISAYGAHGAIVHYSATEETDVELQPRGLYLTDTGGHYLQGSTDVTRTIALGDLTEGEKEDFTIVLAGALNLADAVFKKGCSGASLDYAARAPFWKYRKDFNHGTGHGVGYLGNVHEPPIAFHWNPRRNQQELLENMIITDEPGIYIEGKYGIRTENELIVCKDTINAFGEFLKFEILTLVPIDLDAIDLEYLSEEQCELLNRYHKRVWEKISPYLEAEEKEWLKEYTREIHKN</sequence>
<accession>A0A391P1B5</accession>
<evidence type="ECO:0000256" key="3">
    <source>
        <dbReference type="ARBA" id="ARBA00022801"/>
    </source>
</evidence>
<dbReference type="PANTHER" id="PTHR43763:SF6">
    <property type="entry name" value="XAA-PRO AMINOPEPTIDASE 1"/>
    <property type="match status" value="1"/>
</dbReference>
<dbReference type="Pfam" id="PF01321">
    <property type="entry name" value="Creatinase_N"/>
    <property type="match status" value="1"/>
</dbReference>
<dbReference type="PANTHER" id="PTHR43763">
    <property type="entry name" value="XAA-PRO AMINOPEPTIDASE 1"/>
    <property type="match status" value="1"/>
</dbReference>
<dbReference type="SUPFAM" id="SSF53092">
    <property type="entry name" value="Creatinase/prolidase N-terminal domain"/>
    <property type="match status" value="1"/>
</dbReference>
<feature type="domain" description="Creatinase N-terminal" evidence="5">
    <location>
        <begin position="80"/>
        <end position="204"/>
    </location>
</feature>
<dbReference type="InterPro" id="IPR033740">
    <property type="entry name" value="Pept_M24B"/>
</dbReference>
<gene>
    <name evidence="7" type="ORF">KGMB01110_01420</name>
</gene>
<dbReference type="InterPro" id="IPR029149">
    <property type="entry name" value="Creatin/AminoP/Spt16_N"/>
</dbReference>
<dbReference type="SUPFAM" id="SSF55920">
    <property type="entry name" value="Creatinase/aminopeptidase"/>
    <property type="match status" value="1"/>
</dbReference>
<evidence type="ECO:0000259" key="5">
    <source>
        <dbReference type="Pfam" id="PF01321"/>
    </source>
</evidence>
<name>A0A391P1B5_9FIRM</name>
<evidence type="ECO:0000259" key="6">
    <source>
        <dbReference type="Pfam" id="PF16188"/>
    </source>
</evidence>
<dbReference type="Gene3D" id="3.90.230.10">
    <property type="entry name" value="Creatinase/methionine aminopeptidase superfamily"/>
    <property type="match status" value="1"/>
</dbReference>
<dbReference type="GO" id="GO:0070006">
    <property type="term" value="F:metalloaminopeptidase activity"/>
    <property type="evidence" value="ECO:0007669"/>
    <property type="project" value="InterPro"/>
</dbReference>
<dbReference type="GO" id="GO:0005737">
    <property type="term" value="C:cytoplasm"/>
    <property type="evidence" value="ECO:0007669"/>
    <property type="project" value="UniProtKB-ARBA"/>
</dbReference>
<dbReference type="GO" id="GO:0046872">
    <property type="term" value="F:metal ion binding"/>
    <property type="evidence" value="ECO:0007669"/>
    <property type="project" value="UniProtKB-KW"/>
</dbReference>
<dbReference type="Pfam" id="PF16189">
    <property type="entry name" value="Creatinase_N_2"/>
    <property type="match status" value="1"/>
</dbReference>
<dbReference type="FunFam" id="3.90.230.10:FF:000009">
    <property type="entry name" value="xaa-Pro aminopeptidase 2"/>
    <property type="match status" value="1"/>
</dbReference>
<dbReference type="Pfam" id="PF16188">
    <property type="entry name" value="Peptidase_M24_C"/>
    <property type="match status" value="1"/>
</dbReference>
<keyword evidence="2" id="KW-0479">Metal-binding</keyword>
<dbReference type="Gene3D" id="3.40.350.10">
    <property type="entry name" value="Creatinase/prolidase N-terminal domain"/>
    <property type="match status" value="2"/>
</dbReference>
<dbReference type="InterPro" id="IPR000587">
    <property type="entry name" value="Creatinase_N"/>
</dbReference>
<dbReference type="InterPro" id="IPR036005">
    <property type="entry name" value="Creatinase/aminopeptidase-like"/>
</dbReference>
<evidence type="ECO:0000313" key="8">
    <source>
        <dbReference type="Proteomes" id="UP000265643"/>
    </source>
</evidence>
<comment type="similarity">
    <text evidence="1">Belongs to the peptidase M24B family.</text>
</comment>
<dbReference type="Proteomes" id="UP000265643">
    <property type="component" value="Unassembled WGS sequence"/>
</dbReference>
<dbReference type="InterPro" id="IPR032416">
    <property type="entry name" value="Peptidase_M24_C"/>
</dbReference>
<dbReference type="InterPro" id="IPR000994">
    <property type="entry name" value="Pept_M24"/>
</dbReference>
<dbReference type="Pfam" id="PF00557">
    <property type="entry name" value="Peptidase_M24"/>
    <property type="match status" value="1"/>
</dbReference>
<feature type="domain" description="Peptidase M24" evidence="4">
    <location>
        <begin position="386"/>
        <end position="598"/>
    </location>
</feature>
<dbReference type="AlphaFoldDB" id="A0A391P1B5"/>
<dbReference type="EMBL" id="BHGK01000001">
    <property type="protein sequence ID" value="GCA65706.1"/>
    <property type="molecule type" value="Genomic_DNA"/>
</dbReference>
<dbReference type="InterPro" id="IPR050422">
    <property type="entry name" value="X-Pro_aminopeptidase_P"/>
</dbReference>
<evidence type="ECO:0000313" key="7">
    <source>
        <dbReference type="EMBL" id="GCA65706.1"/>
    </source>
</evidence>